<sequence length="212" mass="22247">MSLEKNMKLRKIKALQIGGLLIVGAILAGCANSSSAVSMKHGSISISNLQSTINAITAERIATNTTPENALTGADLVRAQLRLKIISFLLHRGASEKGITLNPAEVAANRAKIVAQVGGETAMPAALANASIAASDLDRYIEDIIIQGSLRTKLVAPTATDQDFSIALQKYVSEIGAREKVKLNPRYGTWVAATSDINPIDATNGAVTDPAK</sequence>
<organism evidence="2">
    <name type="scientific">freshwater metagenome</name>
    <dbReference type="NCBI Taxonomy" id="449393"/>
    <lineage>
        <taxon>unclassified sequences</taxon>
        <taxon>metagenomes</taxon>
        <taxon>ecological metagenomes</taxon>
    </lineage>
</organism>
<dbReference type="EMBL" id="CAEZUJ010000006">
    <property type="protein sequence ID" value="CAB4592778.1"/>
    <property type="molecule type" value="Genomic_DNA"/>
</dbReference>
<accession>A0A6J6MMP0</accession>
<dbReference type="EMBL" id="CAEZZS010000001">
    <property type="protein sequence ID" value="CAB4766424.1"/>
    <property type="molecule type" value="Genomic_DNA"/>
</dbReference>
<dbReference type="PROSITE" id="PS51257">
    <property type="entry name" value="PROKAR_LIPOPROTEIN"/>
    <property type="match status" value="1"/>
</dbReference>
<dbReference type="EMBL" id="CAFBLI010000002">
    <property type="protein sequence ID" value="CAB4855354.1"/>
    <property type="molecule type" value="Genomic_DNA"/>
</dbReference>
<dbReference type="EMBL" id="CAEZXH010000001">
    <property type="protein sequence ID" value="CAB4674174.1"/>
    <property type="molecule type" value="Genomic_DNA"/>
</dbReference>
<evidence type="ECO:0000313" key="2">
    <source>
        <dbReference type="EMBL" id="CAB4674174.1"/>
    </source>
</evidence>
<dbReference type="AlphaFoldDB" id="A0A6J6MMP0"/>
<reference evidence="2" key="1">
    <citation type="submission" date="2020-05" db="EMBL/GenBank/DDBJ databases">
        <authorList>
            <person name="Chiriac C."/>
            <person name="Salcher M."/>
            <person name="Ghai R."/>
            <person name="Kavagutti S V."/>
        </authorList>
    </citation>
    <scope>NUCLEOTIDE SEQUENCE</scope>
</reference>
<name>A0A6J6MMP0_9ZZZZ</name>
<gene>
    <name evidence="1" type="ORF">UFOPK1811_00272</name>
    <name evidence="2" type="ORF">UFOPK2360_00050</name>
    <name evidence="3" type="ORF">UFOPK2922_00050</name>
    <name evidence="4" type="ORF">UFOPK3306_00049</name>
</gene>
<evidence type="ECO:0000313" key="1">
    <source>
        <dbReference type="EMBL" id="CAB4592778.1"/>
    </source>
</evidence>
<proteinExistence type="predicted"/>
<protein>
    <submittedName>
        <fullName evidence="2">Unannotated protein</fullName>
    </submittedName>
</protein>
<evidence type="ECO:0000313" key="4">
    <source>
        <dbReference type="EMBL" id="CAB4855354.1"/>
    </source>
</evidence>
<evidence type="ECO:0000313" key="3">
    <source>
        <dbReference type="EMBL" id="CAB4766424.1"/>
    </source>
</evidence>